<dbReference type="Gene3D" id="1.10.10.350">
    <property type="match status" value="1"/>
</dbReference>
<dbReference type="GO" id="GO:0006424">
    <property type="term" value="P:glutamyl-tRNA aminoacylation"/>
    <property type="evidence" value="ECO:0007669"/>
    <property type="project" value="InterPro"/>
</dbReference>
<sequence>MHKAQSLLGRRASSWICESCLTRLARGQKANTTRAFSTSSKQSANPTRRPKLPDTPARTRFAPSPTGNLHLGSIRTALFNYLLARRTGGQFLLRIEDTDQKRTIPGAEQGLFRDLRWAGLQWDEGPEVGGPYGPYRQSERLDLYQNHIQTLLDTHKAYRCFCSADRMDQLNRLRHDKGLPLGYDRKCIDIPQDEAEDRAAKGESHVVRFHVPKEYPKYNDLVYGTSGHGAGRTKQHLADEPVYDDPILIKSDKFPTYHFANVVDDKLMEVTHVIRGSEWMSSTPLHVALYNAFDWAPPQYGHVPLLVDADRQKLSKRNFDSDISSFRDKQGIFPEALTNFAALLGWSHQRKNDVMDLPELEEIFDLKITKGNTMVAFEKLNFLQEQHARRRVEAEGEHLEQLIRNVAVELLNKYGAAAMTEFIGKRSLRDVIANLLRVRSLPYRNAQQFVASSELFFSKEKIKKRKPLHLAVPDVSLYPNLRVAATTFFYIPEEFWNRDTLRDHILQLQITDDVSSTPEELARAKAATGTLYAFLRWALLGTDSSPDAPSTMEILGRDVCESRIREAVLVAREVENQLTTPMIRAKRVPKGEGNSKWQAHSLPQSASSTS</sequence>
<dbReference type="InterPro" id="IPR014729">
    <property type="entry name" value="Rossmann-like_a/b/a_fold"/>
</dbReference>
<evidence type="ECO:0000256" key="4">
    <source>
        <dbReference type="ARBA" id="ARBA00022598"/>
    </source>
</evidence>
<feature type="compositionally biased region" description="Polar residues" evidence="12">
    <location>
        <begin position="31"/>
        <end position="46"/>
    </location>
</feature>
<dbReference type="EMBL" id="JAKLMC020000010">
    <property type="protein sequence ID" value="KAK5953958.1"/>
    <property type="molecule type" value="Genomic_DNA"/>
</dbReference>
<dbReference type="HAMAP" id="MF_00022">
    <property type="entry name" value="Glu_tRNA_synth_type1"/>
    <property type="match status" value="1"/>
</dbReference>
<dbReference type="AlphaFoldDB" id="A0AAN8EEU2"/>
<feature type="domain" description="Aminoacyl-tRNA synthetase class I anticodon-binding" evidence="14">
    <location>
        <begin position="528"/>
        <end position="567"/>
    </location>
</feature>
<keyword evidence="5 11" id="KW-0547">Nucleotide-binding</keyword>
<dbReference type="InterPro" id="IPR020751">
    <property type="entry name" value="aa-tRNA-synth_I_codon-bd_sub2"/>
</dbReference>
<dbReference type="InterPro" id="IPR004527">
    <property type="entry name" value="Glu-tRNA-ligase_bac/mito"/>
</dbReference>
<dbReference type="InterPro" id="IPR000924">
    <property type="entry name" value="Glu/Gln-tRNA-synth"/>
</dbReference>
<dbReference type="PANTHER" id="PTHR43311">
    <property type="entry name" value="GLUTAMATE--TRNA LIGASE"/>
    <property type="match status" value="1"/>
</dbReference>
<keyword evidence="16" id="KW-1185">Reference proteome</keyword>
<name>A0AAN8EEU2_9EURO</name>
<evidence type="ECO:0000256" key="11">
    <source>
        <dbReference type="RuleBase" id="RU363037"/>
    </source>
</evidence>
<dbReference type="InterPro" id="IPR033910">
    <property type="entry name" value="GluRS_core"/>
</dbReference>
<keyword evidence="7 11" id="KW-0648">Protein biosynthesis</keyword>
<dbReference type="GO" id="GO:0005739">
    <property type="term" value="C:mitochondrion"/>
    <property type="evidence" value="ECO:0007669"/>
    <property type="project" value="UniProtKB-SubCell"/>
</dbReference>
<dbReference type="Gene3D" id="3.40.50.620">
    <property type="entry name" value="HUPs"/>
    <property type="match status" value="1"/>
</dbReference>
<evidence type="ECO:0000313" key="15">
    <source>
        <dbReference type="EMBL" id="KAK5953958.1"/>
    </source>
</evidence>
<comment type="similarity">
    <text evidence="2">Belongs to the class-I aminoacyl-tRNA synthetase family. Glutamate--tRNA ligase type 1 subfamily.</text>
</comment>
<keyword evidence="6 11" id="KW-0067">ATP-binding</keyword>
<feature type="compositionally biased region" description="Polar residues" evidence="12">
    <location>
        <begin position="595"/>
        <end position="610"/>
    </location>
</feature>
<dbReference type="InterPro" id="IPR020058">
    <property type="entry name" value="Glu/Gln-tRNA-synth_Ib_cat-dom"/>
</dbReference>
<feature type="region of interest" description="Disordered" evidence="12">
    <location>
        <begin position="585"/>
        <end position="610"/>
    </location>
</feature>
<dbReference type="FunFam" id="3.40.50.620:FF:000045">
    <property type="entry name" value="Glutamate--tRNA ligase, mitochondrial"/>
    <property type="match status" value="1"/>
</dbReference>
<evidence type="ECO:0000256" key="3">
    <source>
        <dbReference type="ARBA" id="ARBA00012835"/>
    </source>
</evidence>
<dbReference type="NCBIfam" id="TIGR00464">
    <property type="entry name" value="gltX_bact"/>
    <property type="match status" value="1"/>
</dbReference>
<dbReference type="SUPFAM" id="SSF52374">
    <property type="entry name" value="Nucleotidylyl transferase"/>
    <property type="match status" value="1"/>
</dbReference>
<dbReference type="Pfam" id="PF19269">
    <property type="entry name" value="Anticodon_2"/>
    <property type="match status" value="1"/>
</dbReference>
<dbReference type="InterPro" id="IPR008925">
    <property type="entry name" value="aa_tRNA-synth_I_cd-bd_sf"/>
</dbReference>
<protein>
    <recommendedName>
        <fullName evidence="10">Glutamate--tRNA ligase, mitochondrial</fullName>
        <ecNumber evidence="3">6.1.1.17</ecNumber>
    </recommendedName>
    <alternativeName>
        <fullName evidence="9">Glutamyl-tRNA synthetase</fullName>
    </alternativeName>
</protein>
<organism evidence="15 16">
    <name type="scientific">Knufia fluminis</name>
    <dbReference type="NCBI Taxonomy" id="191047"/>
    <lineage>
        <taxon>Eukaryota</taxon>
        <taxon>Fungi</taxon>
        <taxon>Dikarya</taxon>
        <taxon>Ascomycota</taxon>
        <taxon>Pezizomycotina</taxon>
        <taxon>Eurotiomycetes</taxon>
        <taxon>Chaetothyriomycetidae</taxon>
        <taxon>Chaetothyriales</taxon>
        <taxon>Trichomeriaceae</taxon>
        <taxon>Knufia</taxon>
    </lineage>
</organism>
<dbReference type="PANTHER" id="PTHR43311:SF2">
    <property type="entry name" value="GLUTAMATE--TRNA LIGASE, MITOCHONDRIAL-RELATED"/>
    <property type="match status" value="1"/>
</dbReference>
<keyword evidence="8 11" id="KW-0030">Aminoacyl-tRNA synthetase</keyword>
<feature type="domain" description="Glutamyl/glutaminyl-tRNA synthetase class Ib catalytic" evidence="13">
    <location>
        <begin position="58"/>
        <end position="380"/>
    </location>
</feature>
<evidence type="ECO:0000256" key="9">
    <source>
        <dbReference type="ARBA" id="ARBA00030865"/>
    </source>
</evidence>
<dbReference type="PRINTS" id="PR00987">
    <property type="entry name" value="TRNASYNTHGLU"/>
</dbReference>
<dbReference type="Pfam" id="PF00749">
    <property type="entry name" value="tRNA-synt_1c"/>
    <property type="match status" value="1"/>
</dbReference>
<evidence type="ECO:0000313" key="16">
    <source>
        <dbReference type="Proteomes" id="UP001316803"/>
    </source>
</evidence>
<comment type="subcellular location">
    <subcellularLocation>
        <location evidence="1">Mitochondrion</location>
    </subcellularLocation>
</comment>
<evidence type="ECO:0000256" key="10">
    <source>
        <dbReference type="ARBA" id="ARBA00072917"/>
    </source>
</evidence>
<evidence type="ECO:0000256" key="5">
    <source>
        <dbReference type="ARBA" id="ARBA00022741"/>
    </source>
</evidence>
<evidence type="ECO:0000256" key="8">
    <source>
        <dbReference type="ARBA" id="ARBA00023146"/>
    </source>
</evidence>
<dbReference type="InterPro" id="IPR049940">
    <property type="entry name" value="GluQ/Sye"/>
</dbReference>
<dbReference type="InterPro" id="IPR045462">
    <property type="entry name" value="aa-tRNA-synth_I_cd-bd"/>
</dbReference>
<reference evidence="15 16" key="1">
    <citation type="submission" date="2022-12" db="EMBL/GenBank/DDBJ databases">
        <title>Genomic features and morphological characterization of a novel Knufia sp. strain isolated from spacecraft assembly facility.</title>
        <authorList>
            <person name="Teixeira M."/>
            <person name="Chander A.M."/>
            <person name="Stajich J.E."/>
            <person name="Venkateswaran K."/>
        </authorList>
    </citation>
    <scope>NUCLEOTIDE SEQUENCE [LARGE SCALE GENOMIC DNA]</scope>
    <source>
        <strain evidence="15 16">FJI-L2-BK-P2</strain>
    </source>
</reference>
<evidence type="ECO:0000256" key="6">
    <source>
        <dbReference type="ARBA" id="ARBA00022840"/>
    </source>
</evidence>
<dbReference type="GO" id="GO:0008270">
    <property type="term" value="F:zinc ion binding"/>
    <property type="evidence" value="ECO:0007669"/>
    <property type="project" value="InterPro"/>
</dbReference>
<keyword evidence="4 11" id="KW-0436">Ligase</keyword>
<comment type="caution">
    <text evidence="15">The sequence shown here is derived from an EMBL/GenBank/DDBJ whole genome shotgun (WGS) entry which is preliminary data.</text>
</comment>
<accession>A0AAN8EEU2</accession>
<dbReference type="GO" id="GO:0000049">
    <property type="term" value="F:tRNA binding"/>
    <property type="evidence" value="ECO:0007669"/>
    <property type="project" value="InterPro"/>
</dbReference>
<evidence type="ECO:0000259" key="14">
    <source>
        <dbReference type="Pfam" id="PF19269"/>
    </source>
</evidence>
<dbReference type="GO" id="GO:0004818">
    <property type="term" value="F:glutamate-tRNA ligase activity"/>
    <property type="evidence" value="ECO:0007669"/>
    <property type="project" value="UniProtKB-EC"/>
</dbReference>
<feature type="region of interest" description="Disordered" evidence="12">
    <location>
        <begin position="31"/>
        <end position="66"/>
    </location>
</feature>
<proteinExistence type="inferred from homology"/>
<gene>
    <name evidence="15" type="primary">MSE1</name>
    <name evidence="15" type="ORF">OHC33_005230</name>
</gene>
<evidence type="ECO:0000256" key="12">
    <source>
        <dbReference type="SAM" id="MobiDB-lite"/>
    </source>
</evidence>
<dbReference type="Proteomes" id="UP001316803">
    <property type="component" value="Unassembled WGS sequence"/>
</dbReference>
<dbReference type="EC" id="6.1.1.17" evidence="3"/>
<evidence type="ECO:0000256" key="1">
    <source>
        <dbReference type="ARBA" id="ARBA00004173"/>
    </source>
</evidence>
<dbReference type="CDD" id="cd00808">
    <property type="entry name" value="GluRS_core"/>
    <property type="match status" value="1"/>
</dbReference>
<evidence type="ECO:0000256" key="2">
    <source>
        <dbReference type="ARBA" id="ARBA00007894"/>
    </source>
</evidence>
<dbReference type="SUPFAM" id="SSF48163">
    <property type="entry name" value="An anticodon-binding domain of class I aminoacyl-tRNA synthetases"/>
    <property type="match status" value="1"/>
</dbReference>
<dbReference type="GO" id="GO:0005524">
    <property type="term" value="F:ATP binding"/>
    <property type="evidence" value="ECO:0007669"/>
    <property type="project" value="UniProtKB-KW"/>
</dbReference>
<evidence type="ECO:0000259" key="13">
    <source>
        <dbReference type="Pfam" id="PF00749"/>
    </source>
</evidence>
<evidence type="ECO:0000256" key="7">
    <source>
        <dbReference type="ARBA" id="ARBA00022917"/>
    </source>
</evidence>